<organism evidence="2 3">
    <name type="scientific">Pseudooceanicola nanhaiensis</name>
    <dbReference type="NCBI Taxonomy" id="375761"/>
    <lineage>
        <taxon>Bacteria</taxon>
        <taxon>Pseudomonadati</taxon>
        <taxon>Pseudomonadota</taxon>
        <taxon>Alphaproteobacteria</taxon>
        <taxon>Rhodobacterales</taxon>
        <taxon>Paracoccaceae</taxon>
        <taxon>Pseudooceanicola</taxon>
    </lineage>
</organism>
<proteinExistence type="predicted"/>
<keyword evidence="1" id="KW-1133">Transmembrane helix</keyword>
<sequence>MCVARGFCLFVATAMLVVSSLVLTHGWMLGHEATIRLVPEFRAMVPSTALCFALLGIAFLQLFLPRGRVVTSSVAWITGVVVMICVANLATVYVVGGSGIDWVFRASRFGTDRMAIMTSVGLIVCSACILAILTFRDRASDTMTFVALLGFSTSLSVVAGHAFDARSLYKMRLFDGVSLPSALLFALFFAAVALLQIQHDE</sequence>
<keyword evidence="1" id="KW-0812">Transmembrane</keyword>
<keyword evidence="3" id="KW-1185">Reference proteome</keyword>
<comment type="caution">
    <text evidence="2">The sequence shown here is derived from an EMBL/GenBank/DDBJ whole genome shotgun (WGS) entry which is preliminary data.</text>
</comment>
<feature type="transmembrane region" description="Helical" evidence="1">
    <location>
        <begin position="7"/>
        <end position="29"/>
    </location>
</feature>
<name>A0A917T1X8_9RHOB</name>
<feature type="transmembrane region" description="Helical" evidence="1">
    <location>
        <begin position="145"/>
        <end position="163"/>
    </location>
</feature>
<feature type="transmembrane region" description="Helical" evidence="1">
    <location>
        <begin position="178"/>
        <end position="197"/>
    </location>
</feature>
<accession>A0A917T1X8</accession>
<reference evidence="2" key="2">
    <citation type="submission" date="2020-09" db="EMBL/GenBank/DDBJ databases">
        <authorList>
            <person name="Sun Q."/>
            <person name="Zhou Y."/>
        </authorList>
    </citation>
    <scope>NUCLEOTIDE SEQUENCE</scope>
    <source>
        <strain evidence="2">CGMCC 1.6293</strain>
    </source>
</reference>
<protein>
    <submittedName>
        <fullName evidence="2">Uncharacterized protein</fullName>
    </submittedName>
</protein>
<evidence type="ECO:0000313" key="3">
    <source>
        <dbReference type="Proteomes" id="UP000649829"/>
    </source>
</evidence>
<evidence type="ECO:0000313" key="2">
    <source>
        <dbReference type="EMBL" id="GGM06085.1"/>
    </source>
</evidence>
<feature type="transmembrane region" description="Helical" evidence="1">
    <location>
        <begin position="114"/>
        <end position="133"/>
    </location>
</feature>
<dbReference type="AlphaFoldDB" id="A0A917T1X8"/>
<evidence type="ECO:0000256" key="1">
    <source>
        <dbReference type="SAM" id="Phobius"/>
    </source>
</evidence>
<keyword evidence="1" id="KW-0472">Membrane</keyword>
<reference evidence="2" key="1">
    <citation type="journal article" date="2014" name="Int. J. Syst. Evol. Microbiol.">
        <title>Complete genome sequence of Corynebacterium casei LMG S-19264T (=DSM 44701T), isolated from a smear-ripened cheese.</title>
        <authorList>
            <consortium name="US DOE Joint Genome Institute (JGI-PGF)"/>
            <person name="Walter F."/>
            <person name="Albersmeier A."/>
            <person name="Kalinowski J."/>
            <person name="Ruckert C."/>
        </authorList>
    </citation>
    <scope>NUCLEOTIDE SEQUENCE</scope>
    <source>
        <strain evidence="2">CGMCC 1.6293</strain>
    </source>
</reference>
<feature type="transmembrane region" description="Helical" evidence="1">
    <location>
        <begin position="41"/>
        <end position="62"/>
    </location>
</feature>
<dbReference type="EMBL" id="BMLF01000002">
    <property type="protein sequence ID" value="GGM06085.1"/>
    <property type="molecule type" value="Genomic_DNA"/>
</dbReference>
<dbReference type="Proteomes" id="UP000649829">
    <property type="component" value="Unassembled WGS sequence"/>
</dbReference>
<gene>
    <name evidence="2" type="ORF">GCM10011534_29770</name>
</gene>
<feature type="transmembrane region" description="Helical" evidence="1">
    <location>
        <begin position="74"/>
        <end position="94"/>
    </location>
</feature>